<dbReference type="Pfam" id="PF20737">
    <property type="entry name" value="Glyco_hydro127C"/>
    <property type="match status" value="1"/>
</dbReference>
<dbReference type="SUPFAM" id="SSF48208">
    <property type="entry name" value="Six-hairpin glycosidases"/>
    <property type="match status" value="1"/>
</dbReference>
<sequence length="653" mass="72875">MNTEHSLASSSPLDLRAVHIQDQYWSSFVNLIRDTVLPYQWEAMNDRIESAEPSHVIRNFRIAAGLEAGNFGGFVFQDTDIYKWLEAVGYSLAVTPDADLELIADEAIALIASAQQEDGYLNTYFAIAEPGNRWTNLMDCHEMYTAGHLIEAAVAYYQGTGKSALLSVAKRLADHIDGQFGDDPGQLRGYDGHQEIELALVKLYEVTGEENYLKLASFLIEERGQQPNYLVEEWEKRGRISHWSPGVVQNNHQDLRYLQAHKPVREQEAATGHAVRAVYMYAAMADLALHLGDESLLAACKRLWSNVVHKQMYITGSIGSTHHGEAFTFDYDLPNDTNYSETCASIGLIFFARRMLQLEPSGEYGDVMERALYNTVTAALAIDGKSFFYVNPLEVFPAAGRGNPGKHHIKSVRQKWFACACCPPNISRLLSSLGQYIFTSGPDVLYTHLYIGTDTTNLTLAGRNVSLRLESGLPWNGHVRLRVASAAGNGVFSIAMRIPSWSDQTAFTLNGSPVEPEIRQGYAYLTHDWQEGDVISLDLDMEPKRIYAHPNVRANAGRVALQRGPLVYCFEEMDNGSSLPNLILPADADIRLVHIGNSVALHAEGFRQEDSDPANASLYRTSSLKLEKQSIYAVPYTQWGNRKPGEMLVWIRE</sequence>
<protein>
    <submittedName>
        <fullName evidence="4">Glycoside hydrolase family 127 protein</fullName>
    </submittedName>
</protein>
<accession>A0ABS5CDK6</accession>
<evidence type="ECO:0000313" key="4">
    <source>
        <dbReference type="EMBL" id="MBP3964067.1"/>
    </source>
</evidence>
<dbReference type="Proteomes" id="UP000673394">
    <property type="component" value="Unassembled WGS sequence"/>
</dbReference>
<feature type="domain" description="Non-reducing end beta-L-arabinofuranosidase-like GH127 catalytic" evidence="1">
    <location>
        <begin position="18"/>
        <end position="434"/>
    </location>
</feature>
<evidence type="ECO:0000259" key="1">
    <source>
        <dbReference type="Pfam" id="PF07944"/>
    </source>
</evidence>
<evidence type="ECO:0000259" key="3">
    <source>
        <dbReference type="Pfam" id="PF20737"/>
    </source>
</evidence>
<dbReference type="InterPro" id="IPR012878">
    <property type="entry name" value="Beta-AFase-like_GH127_cat"/>
</dbReference>
<organism evidence="4 5">
    <name type="scientific">Paenibacillus lignilyticus</name>
    <dbReference type="NCBI Taxonomy" id="1172615"/>
    <lineage>
        <taxon>Bacteria</taxon>
        <taxon>Bacillati</taxon>
        <taxon>Bacillota</taxon>
        <taxon>Bacilli</taxon>
        <taxon>Bacillales</taxon>
        <taxon>Paenibacillaceae</taxon>
        <taxon>Paenibacillus</taxon>
    </lineage>
</organism>
<dbReference type="InterPro" id="IPR008928">
    <property type="entry name" value="6-hairpin_glycosidase_sf"/>
</dbReference>
<dbReference type="Pfam" id="PF07944">
    <property type="entry name" value="Beta-AFase-like_GH127_cat"/>
    <property type="match status" value="1"/>
</dbReference>
<comment type="caution">
    <text evidence="4">The sequence shown here is derived from an EMBL/GenBank/DDBJ whole genome shotgun (WGS) entry which is preliminary data.</text>
</comment>
<dbReference type="Gene3D" id="1.50.10.20">
    <property type="match status" value="1"/>
</dbReference>
<dbReference type="Pfam" id="PF20736">
    <property type="entry name" value="Glyco_hydro127M"/>
    <property type="match status" value="1"/>
</dbReference>
<dbReference type="InterPro" id="IPR049046">
    <property type="entry name" value="Beta-AFase-like_GH127_middle"/>
</dbReference>
<reference evidence="4 5" key="1">
    <citation type="submission" date="2021-04" db="EMBL/GenBank/DDBJ databases">
        <title>Paenibacillus sp. DLE-14 whole genome sequence.</title>
        <authorList>
            <person name="Ham Y.J."/>
        </authorList>
    </citation>
    <scope>NUCLEOTIDE SEQUENCE [LARGE SCALE GENOMIC DNA]</scope>
    <source>
        <strain evidence="4 5">DLE-14</strain>
    </source>
</reference>
<evidence type="ECO:0000313" key="5">
    <source>
        <dbReference type="Proteomes" id="UP000673394"/>
    </source>
</evidence>
<dbReference type="GO" id="GO:0016787">
    <property type="term" value="F:hydrolase activity"/>
    <property type="evidence" value="ECO:0007669"/>
    <property type="project" value="UniProtKB-KW"/>
</dbReference>
<dbReference type="InterPro" id="IPR049049">
    <property type="entry name" value="Beta-AFase-like_GH127_C"/>
</dbReference>
<keyword evidence="4" id="KW-0378">Hydrolase</keyword>
<gene>
    <name evidence="4" type="ORF">I8J30_15225</name>
</gene>
<dbReference type="RefSeq" id="WP_210659038.1">
    <property type="nucleotide sequence ID" value="NZ_JAGKSP010000005.1"/>
</dbReference>
<dbReference type="PANTHER" id="PTHR43465:SF2">
    <property type="entry name" value="DUF1680 DOMAIN PROTEIN (AFU_ORTHOLOGUE AFUA_1G08910)"/>
    <property type="match status" value="1"/>
</dbReference>
<dbReference type="EMBL" id="JAGKSP010000005">
    <property type="protein sequence ID" value="MBP3964067.1"/>
    <property type="molecule type" value="Genomic_DNA"/>
</dbReference>
<keyword evidence="5" id="KW-1185">Reference proteome</keyword>
<dbReference type="PANTHER" id="PTHR43465">
    <property type="entry name" value="DUF1680 DOMAIN PROTEIN (AFU_ORTHOLOGUE AFUA_1G08910)"/>
    <property type="match status" value="1"/>
</dbReference>
<dbReference type="InterPro" id="IPR049174">
    <property type="entry name" value="Beta-AFase-like"/>
</dbReference>
<feature type="domain" description="Non-reducing end beta-L-arabinofuranosidase-like GH127 C-terminal" evidence="3">
    <location>
        <begin position="543"/>
        <end position="652"/>
    </location>
</feature>
<proteinExistence type="predicted"/>
<name>A0ABS5CDK6_9BACL</name>
<evidence type="ECO:0000259" key="2">
    <source>
        <dbReference type="Pfam" id="PF20736"/>
    </source>
</evidence>
<feature type="domain" description="Non-reducing end beta-L-arabinofuranosidase-like GH127 middle" evidence="2">
    <location>
        <begin position="445"/>
        <end position="541"/>
    </location>
</feature>